<name>A0A9W6CB04_9FIRM</name>
<evidence type="ECO:0000313" key="1">
    <source>
        <dbReference type="EMBL" id="GLG88796.1"/>
    </source>
</evidence>
<accession>A0A9W6CB04</accession>
<gene>
    <name evidence="1" type="ORF">Selli2_02220</name>
</gene>
<proteinExistence type="predicted"/>
<protein>
    <submittedName>
        <fullName evidence="1">Uncharacterized protein</fullName>
    </submittedName>
</protein>
<dbReference type="Proteomes" id="UP001145094">
    <property type="component" value="Unassembled WGS sequence"/>
</dbReference>
<dbReference type="EMBL" id="BSCH01000001">
    <property type="protein sequence ID" value="GLG88796.1"/>
    <property type="molecule type" value="Genomic_DNA"/>
</dbReference>
<dbReference type="AlphaFoldDB" id="A0A9W6CB04"/>
<comment type="caution">
    <text evidence="1">The sequence shown here is derived from an EMBL/GenBank/DDBJ whole genome shotgun (WGS) entry which is preliminary data.</text>
</comment>
<sequence length="81" mass="9292">MPLENMQSLTNVYPAKKQLICWKQRKKSIDFLSENHQIYSWKTNGNYSPSRLYRNGMIEGSPFNVDSIDFIGVFGSGGEVE</sequence>
<reference evidence="1" key="2">
    <citation type="submission" date="2022-11" db="EMBL/GenBank/DDBJ databases">
        <title>Draft genome sequence of Sellimonas catena strain 18CBH55.</title>
        <authorList>
            <person name="Hisatomi A."/>
            <person name="Ohkuma M."/>
            <person name="Sakamoto M."/>
        </authorList>
    </citation>
    <scope>NUCLEOTIDE SEQUENCE</scope>
    <source>
        <strain evidence="1">18CBH55</strain>
    </source>
</reference>
<reference evidence="1" key="3">
    <citation type="journal article" date="2023" name="Int. J. Syst. Evol. Microbiol.">
        <title>Sellimonas catena sp. nov., isolated from human faeces.</title>
        <authorList>
            <person name="Hisatomi A."/>
            <person name="Ohkuma M."/>
            <person name="Sakamoto M."/>
        </authorList>
    </citation>
    <scope>NUCLEOTIDE SEQUENCE</scope>
    <source>
        <strain evidence="1">18CBH55</strain>
    </source>
</reference>
<evidence type="ECO:0000313" key="2">
    <source>
        <dbReference type="Proteomes" id="UP001145094"/>
    </source>
</evidence>
<organism evidence="1 2">
    <name type="scientific">Sellimonas catena</name>
    <dbReference type="NCBI Taxonomy" id="2994035"/>
    <lineage>
        <taxon>Bacteria</taxon>
        <taxon>Bacillati</taxon>
        <taxon>Bacillota</taxon>
        <taxon>Clostridia</taxon>
        <taxon>Lachnospirales</taxon>
        <taxon>Lachnospiraceae</taxon>
        <taxon>Sellimonas</taxon>
    </lineage>
</organism>
<reference evidence="1" key="1">
    <citation type="submission" date="2022-11" db="EMBL/GenBank/DDBJ databases">
        <title>Draft genome sequence of Sellimonas catena strain 18CBH55.</title>
        <authorList>
            <person name="Atsushi H."/>
            <person name="Moriya O."/>
            <person name="Mitsuo S."/>
        </authorList>
    </citation>
    <scope>NUCLEOTIDE SEQUENCE</scope>
    <source>
        <strain evidence="1">18CBH55</strain>
    </source>
</reference>